<name>A0A2J6R745_HYAVF</name>
<dbReference type="OrthoDB" id="2922289at2759"/>
<protein>
    <submittedName>
        <fullName evidence="1">Uncharacterized protein</fullName>
    </submittedName>
</protein>
<dbReference type="Proteomes" id="UP000235786">
    <property type="component" value="Unassembled WGS sequence"/>
</dbReference>
<proteinExistence type="predicted"/>
<keyword evidence="2" id="KW-1185">Reference proteome</keyword>
<reference evidence="1 2" key="1">
    <citation type="submission" date="2016-04" db="EMBL/GenBank/DDBJ databases">
        <title>A degradative enzymes factory behind the ericoid mycorrhizal symbiosis.</title>
        <authorList>
            <consortium name="DOE Joint Genome Institute"/>
            <person name="Martino E."/>
            <person name="Morin E."/>
            <person name="Grelet G."/>
            <person name="Kuo A."/>
            <person name="Kohler A."/>
            <person name="Daghino S."/>
            <person name="Barry K."/>
            <person name="Choi C."/>
            <person name="Cichocki N."/>
            <person name="Clum A."/>
            <person name="Copeland A."/>
            <person name="Hainaut M."/>
            <person name="Haridas S."/>
            <person name="Labutti K."/>
            <person name="Lindquist E."/>
            <person name="Lipzen A."/>
            <person name="Khouja H.-R."/>
            <person name="Murat C."/>
            <person name="Ohm R."/>
            <person name="Olson A."/>
            <person name="Spatafora J."/>
            <person name="Veneault-Fourrey C."/>
            <person name="Henrissat B."/>
            <person name="Grigoriev I."/>
            <person name="Martin F."/>
            <person name="Perotto S."/>
        </authorList>
    </citation>
    <scope>NUCLEOTIDE SEQUENCE [LARGE SCALE GENOMIC DNA]</scope>
    <source>
        <strain evidence="1 2">F</strain>
    </source>
</reference>
<accession>A0A2J6R745</accession>
<sequence>MALQKKVNMLKELHKDLARTYHLHGLRFEQIWCSLDQTRRTEVFREAHAVCEPVLKDVEYQPIGNPYRIDPELKLGDIGNLDSAEVLDMLKHRATTSIHHQYCEGVRGGPGDHAFIINTIPVNNSPLSERFKNYFTLFLDEDQYGDTMKVTDPAQFDRIMADLSVVVDAGFY</sequence>
<dbReference type="PANTHER" id="PTHR40788:SF1">
    <property type="entry name" value="IPA PROTEIN"/>
    <property type="match status" value="1"/>
</dbReference>
<gene>
    <name evidence="1" type="ORF">L207DRAFT_534672</name>
</gene>
<organism evidence="1 2">
    <name type="scientific">Hyaloscypha variabilis (strain UAMH 11265 / GT02V1 / F)</name>
    <name type="common">Meliniomyces variabilis</name>
    <dbReference type="NCBI Taxonomy" id="1149755"/>
    <lineage>
        <taxon>Eukaryota</taxon>
        <taxon>Fungi</taxon>
        <taxon>Dikarya</taxon>
        <taxon>Ascomycota</taxon>
        <taxon>Pezizomycotina</taxon>
        <taxon>Leotiomycetes</taxon>
        <taxon>Helotiales</taxon>
        <taxon>Hyaloscyphaceae</taxon>
        <taxon>Hyaloscypha</taxon>
        <taxon>Hyaloscypha variabilis</taxon>
    </lineage>
</organism>
<evidence type="ECO:0000313" key="2">
    <source>
        <dbReference type="Proteomes" id="UP000235786"/>
    </source>
</evidence>
<evidence type="ECO:0000313" key="1">
    <source>
        <dbReference type="EMBL" id="PMD34333.1"/>
    </source>
</evidence>
<dbReference type="PANTHER" id="PTHR40788">
    <property type="entry name" value="CLR5 DOMAIN-CONTAINING PROTEIN-RELATED"/>
    <property type="match status" value="1"/>
</dbReference>
<dbReference type="STRING" id="1149755.A0A2J6R745"/>
<dbReference type="EMBL" id="KZ613954">
    <property type="protein sequence ID" value="PMD34333.1"/>
    <property type="molecule type" value="Genomic_DNA"/>
</dbReference>
<dbReference type="AlphaFoldDB" id="A0A2J6R745"/>